<proteinExistence type="predicted"/>
<evidence type="ECO:0008006" key="4">
    <source>
        <dbReference type="Google" id="ProtNLM"/>
    </source>
</evidence>
<dbReference type="STRING" id="1250231.SAMN04488552_3067"/>
<keyword evidence="1" id="KW-0732">Signal</keyword>
<feature type="signal peptide" evidence="1">
    <location>
        <begin position="1"/>
        <end position="18"/>
    </location>
</feature>
<dbReference type="Pfam" id="PF14352">
    <property type="entry name" value="DUF4402"/>
    <property type="match status" value="1"/>
</dbReference>
<evidence type="ECO:0000313" key="3">
    <source>
        <dbReference type="Proteomes" id="UP000198858"/>
    </source>
</evidence>
<protein>
    <recommendedName>
        <fullName evidence="4">DUF4402 domain-containing protein</fullName>
    </recommendedName>
</protein>
<dbReference type="Proteomes" id="UP000198858">
    <property type="component" value="Chromosome I"/>
</dbReference>
<feature type="chain" id="PRO_5009259401" description="DUF4402 domain-containing protein" evidence="1">
    <location>
        <begin position="19"/>
        <end position="163"/>
    </location>
</feature>
<accession>A0A1H1RXU2</accession>
<dbReference type="RefSeq" id="WP_089663607.1">
    <property type="nucleotide sequence ID" value="NZ_LT629745.1"/>
</dbReference>
<dbReference type="EMBL" id="LT629745">
    <property type="protein sequence ID" value="SDS40571.1"/>
    <property type="molecule type" value="Genomic_DNA"/>
</dbReference>
<evidence type="ECO:0000313" key="2">
    <source>
        <dbReference type="EMBL" id="SDS40571.1"/>
    </source>
</evidence>
<keyword evidence="3" id="KW-1185">Reference proteome</keyword>
<organism evidence="2 3">
    <name type="scientific">Christiangramia echinicola</name>
    <dbReference type="NCBI Taxonomy" id="279359"/>
    <lineage>
        <taxon>Bacteria</taxon>
        <taxon>Pseudomonadati</taxon>
        <taxon>Bacteroidota</taxon>
        <taxon>Flavobacteriia</taxon>
        <taxon>Flavobacteriales</taxon>
        <taxon>Flavobacteriaceae</taxon>
        <taxon>Christiangramia</taxon>
    </lineage>
</organism>
<gene>
    <name evidence="2" type="ORF">SAMN04488552_3067</name>
</gene>
<reference evidence="2 3" key="1">
    <citation type="submission" date="2016-10" db="EMBL/GenBank/DDBJ databases">
        <authorList>
            <person name="Varghese N."/>
            <person name="Submissions S."/>
        </authorList>
    </citation>
    <scope>NUCLEOTIDE SEQUENCE [LARGE SCALE GENOMIC DNA]</scope>
    <source>
        <strain evidence="2 3">Mar_2010_102</strain>
    </source>
</reference>
<name>A0A1H1RXU2_9FLAO</name>
<sequence>MRKITFILFAMLTGSIFAQDSGTATVRAEIVEAINIENGTELYFGKIDAAGGGNVRVAADGTRTFSNNDMKITSSETPTAALFKVTAAKDISYKVSIPSIALTLASAPDMNVSFTHAVGTDDDGSIIGTGAEQDLYVGGLLSVASGQDAGEYTGTVTVTVSYE</sequence>
<evidence type="ECO:0000256" key="1">
    <source>
        <dbReference type="SAM" id="SignalP"/>
    </source>
</evidence>
<dbReference type="AlphaFoldDB" id="A0A1H1RXU2"/>
<dbReference type="InterPro" id="IPR025514">
    <property type="entry name" value="DUF4402"/>
</dbReference>